<dbReference type="eggNOG" id="COG2104">
    <property type="taxonomic scope" value="Bacteria"/>
</dbReference>
<name>A0A226WLD0_CABSO</name>
<dbReference type="CDD" id="cd00565">
    <property type="entry name" value="Ubl_ThiS"/>
    <property type="match status" value="1"/>
</dbReference>
<dbReference type="InterPro" id="IPR016155">
    <property type="entry name" value="Mopterin_synth/thiamin_S_b"/>
</dbReference>
<gene>
    <name evidence="1" type="ORF">BSU04_44220</name>
</gene>
<comment type="caution">
    <text evidence="1">The sequence shown here is derived from an EMBL/GenBank/DDBJ whole genome shotgun (WGS) entry which is preliminary data.</text>
</comment>
<dbReference type="Proteomes" id="UP000214720">
    <property type="component" value="Unassembled WGS sequence"/>
</dbReference>
<sequence length="69" mass="7070">MTFIMNIHINQQPFSMPDTATVTDALAAFGATPPFAVALNGQFVARGEHASKALAAGDKLDIVSPVAGG</sequence>
<dbReference type="InterPro" id="IPR010035">
    <property type="entry name" value="Thi_S"/>
</dbReference>
<dbReference type="EMBL" id="MTHB01000288">
    <property type="protein sequence ID" value="OXC71992.1"/>
    <property type="molecule type" value="Genomic_DNA"/>
</dbReference>
<dbReference type="Gene3D" id="3.10.20.30">
    <property type="match status" value="1"/>
</dbReference>
<organism evidence="1 2">
    <name type="scientific">Caballeronia sordidicola</name>
    <name type="common">Burkholderia sordidicola</name>
    <dbReference type="NCBI Taxonomy" id="196367"/>
    <lineage>
        <taxon>Bacteria</taxon>
        <taxon>Pseudomonadati</taxon>
        <taxon>Pseudomonadota</taxon>
        <taxon>Betaproteobacteria</taxon>
        <taxon>Burkholderiales</taxon>
        <taxon>Burkholderiaceae</taxon>
        <taxon>Caballeronia</taxon>
    </lineage>
</organism>
<reference evidence="2" key="1">
    <citation type="submission" date="2017-01" db="EMBL/GenBank/DDBJ databases">
        <title>Genome Analysis of Deinococcus marmoris KOPRI26562.</title>
        <authorList>
            <person name="Kim J.H."/>
            <person name="Oh H.-M."/>
        </authorList>
    </citation>
    <scope>NUCLEOTIDE SEQUENCE [LARGE SCALE GENOMIC DNA]</scope>
    <source>
        <strain evidence="2">PAMC 26633</strain>
    </source>
</reference>
<dbReference type="NCBIfam" id="TIGR01683">
    <property type="entry name" value="thiS"/>
    <property type="match status" value="1"/>
</dbReference>
<evidence type="ECO:0000313" key="1">
    <source>
        <dbReference type="EMBL" id="OXC71992.1"/>
    </source>
</evidence>
<dbReference type="SUPFAM" id="SSF54285">
    <property type="entry name" value="MoaD/ThiS"/>
    <property type="match status" value="1"/>
</dbReference>
<proteinExistence type="predicted"/>
<dbReference type="InterPro" id="IPR012675">
    <property type="entry name" value="Beta-grasp_dom_sf"/>
</dbReference>
<accession>A0A226WLD0</accession>
<protein>
    <submittedName>
        <fullName evidence="1">Sulfur carrier protein ThiS</fullName>
    </submittedName>
</protein>
<dbReference type="AlphaFoldDB" id="A0A226WLD0"/>
<dbReference type="PANTHER" id="PTHR34472:SF1">
    <property type="entry name" value="SULFUR CARRIER PROTEIN THIS"/>
    <property type="match status" value="1"/>
</dbReference>
<dbReference type="PANTHER" id="PTHR34472">
    <property type="entry name" value="SULFUR CARRIER PROTEIN THIS"/>
    <property type="match status" value="1"/>
</dbReference>
<evidence type="ECO:0000313" key="2">
    <source>
        <dbReference type="Proteomes" id="UP000214720"/>
    </source>
</evidence>
<dbReference type="Pfam" id="PF02597">
    <property type="entry name" value="ThiS"/>
    <property type="match status" value="1"/>
</dbReference>
<dbReference type="InterPro" id="IPR003749">
    <property type="entry name" value="ThiS/MoaD-like"/>
</dbReference>